<dbReference type="InterPro" id="IPR007780">
    <property type="entry name" value="NAD_Glu_DH_bac"/>
</dbReference>
<feature type="domain" description="NAD-specific glutamate dehydrogenase C-terminal" evidence="3">
    <location>
        <begin position="1234"/>
        <end position="1511"/>
    </location>
</feature>
<dbReference type="Pfam" id="PF21075">
    <property type="entry name" value="GDH_ACT1"/>
    <property type="match status" value="1"/>
</dbReference>
<feature type="domain" description="NAD-glutamate dehydrogenase catalytic" evidence="2">
    <location>
        <begin position="707"/>
        <end position="1195"/>
    </location>
</feature>
<dbReference type="InterPro" id="IPR049064">
    <property type="entry name" value="NAD_Glu_DH_ACT3"/>
</dbReference>
<dbReference type="RefSeq" id="WP_424605371.1">
    <property type="nucleotide sequence ID" value="NZ_JBNAVA010000004.1"/>
</dbReference>
<dbReference type="InterPro" id="IPR028971">
    <property type="entry name" value="NAD-GDH_cat"/>
</dbReference>
<dbReference type="Pfam" id="PF21078">
    <property type="entry name" value="GDH_HM3"/>
    <property type="match status" value="1"/>
</dbReference>
<dbReference type="Gene3D" id="3.40.50.720">
    <property type="entry name" value="NAD(P)-binding Rossmann-like Domain"/>
    <property type="match status" value="1"/>
</dbReference>
<dbReference type="InterPro" id="IPR024727">
    <property type="entry name" value="NAD_Glu_DH_N_ACT1"/>
</dbReference>
<feature type="domain" description="NAD-glutamate dehydrogenase N-terminal ACT1" evidence="4">
    <location>
        <begin position="46"/>
        <end position="179"/>
    </location>
</feature>
<evidence type="ECO:0000313" key="6">
    <source>
        <dbReference type="EMBL" id="PMP71831.1"/>
    </source>
</evidence>
<dbReference type="InterPro" id="IPR048381">
    <property type="entry name" value="GDH_C"/>
</dbReference>
<accession>A0A2J6WN94</accession>
<evidence type="ECO:0000259" key="5">
    <source>
        <dbReference type="Pfam" id="PF21077"/>
    </source>
</evidence>
<dbReference type="Pfam" id="PF21079">
    <property type="entry name" value="GDH_HM2"/>
    <property type="match status" value="1"/>
</dbReference>
<dbReference type="InterPro" id="IPR049056">
    <property type="entry name" value="NAD_Glu_DH_HM3"/>
</dbReference>
<dbReference type="InterPro" id="IPR049058">
    <property type="entry name" value="NAD_Glu_DH_HM2"/>
</dbReference>
<dbReference type="SUPFAM" id="SSF53223">
    <property type="entry name" value="Aminoacid dehydrogenase-like, N-terminal domain"/>
    <property type="match status" value="1"/>
</dbReference>
<keyword evidence="1" id="KW-0560">Oxidoreductase</keyword>
<gene>
    <name evidence="6" type="ORF">C0187_03150</name>
</gene>
<dbReference type="Pfam" id="PF05088">
    <property type="entry name" value="Bac_GDH_CD"/>
    <property type="match status" value="1"/>
</dbReference>
<evidence type="ECO:0000259" key="4">
    <source>
        <dbReference type="Pfam" id="PF21075"/>
    </source>
</evidence>
<dbReference type="GO" id="GO:0006538">
    <property type="term" value="P:L-glutamate catabolic process"/>
    <property type="evidence" value="ECO:0007669"/>
    <property type="project" value="InterPro"/>
</dbReference>
<dbReference type="EMBL" id="PNIN01000034">
    <property type="protein sequence ID" value="PMP71831.1"/>
    <property type="molecule type" value="Genomic_DNA"/>
</dbReference>
<reference evidence="6 7" key="1">
    <citation type="submission" date="2018-01" db="EMBL/GenBank/DDBJ databases">
        <title>Metagenomic assembled genomes from two thermal pools in the Uzon Caldera, Kamchatka, Russia.</title>
        <authorList>
            <person name="Wilkins L."/>
            <person name="Ettinger C."/>
        </authorList>
    </citation>
    <scope>NUCLEOTIDE SEQUENCE [LARGE SCALE GENOMIC DNA]</scope>
    <source>
        <strain evidence="6">ZAV-05</strain>
    </source>
</reference>
<dbReference type="GO" id="GO:0004069">
    <property type="term" value="F:L-aspartate:2-oxoglutarate aminotransferase activity"/>
    <property type="evidence" value="ECO:0007669"/>
    <property type="project" value="InterPro"/>
</dbReference>
<comment type="caution">
    <text evidence="6">The sequence shown here is derived from an EMBL/GenBank/DDBJ whole genome shotgun (WGS) entry which is preliminary data.</text>
</comment>
<name>A0A2J6WN94_9BACT</name>
<dbReference type="GO" id="GO:0004352">
    <property type="term" value="F:glutamate dehydrogenase (NAD+) activity"/>
    <property type="evidence" value="ECO:0007669"/>
    <property type="project" value="InterPro"/>
</dbReference>
<dbReference type="SUPFAM" id="SSF51735">
    <property type="entry name" value="NAD(P)-binding Rossmann-fold domains"/>
    <property type="match status" value="1"/>
</dbReference>
<dbReference type="Pfam" id="PF21074">
    <property type="entry name" value="GDH_C"/>
    <property type="match status" value="1"/>
</dbReference>
<dbReference type="InterPro" id="IPR049059">
    <property type="entry name" value="NAD_Glu_DH_HM1"/>
</dbReference>
<evidence type="ECO:0000313" key="7">
    <source>
        <dbReference type="Proteomes" id="UP000242881"/>
    </source>
</evidence>
<dbReference type="InterPro" id="IPR046346">
    <property type="entry name" value="Aminoacid_DH-like_N_sf"/>
</dbReference>
<evidence type="ECO:0000259" key="2">
    <source>
        <dbReference type="Pfam" id="PF05088"/>
    </source>
</evidence>
<dbReference type="InterPro" id="IPR036291">
    <property type="entry name" value="NAD(P)-bd_dom_sf"/>
</dbReference>
<evidence type="ECO:0000256" key="1">
    <source>
        <dbReference type="ARBA" id="ARBA00023002"/>
    </source>
</evidence>
<dbReference type="PANTHER" id="PTHR43403">
    <property type="entry name" value="NAD-SPECIFIC GLUTAMATE DEHYDROGENASE"/>
    <property type="match status" value="1"/>
</dbReference>
<protein>
    <submittedName>
        <fullName evidence="6">NAD-glutamate dehydrogenase</fullName>
    </submittedName>
</protein>
<feature type="domain" description="NAD-glutamate dehydrogenase ACT3" evidence="5">
    <location>
        <begin position="538"/>
        <end position="600"/>
    </location>
</feature>
<sequence>MLNISFLTHNDLTEDFSRNNKVSLIESLFPEKAEGEDNFFNFSKIMISKLPDNLISHLNSEDLRNFLLELYKNLQDRKKKRYYINSFNGITDKFIIGNFSILTLITDDRPFLVDSLREYFYEINLNQQFIIHPILSIKRNNKGEVVDVSEPYIGSSNESFVVVFISNISNEELEKIKAEVEDIYENVLIVVDDYPKMLGFLKQLEQRYHGLSTETSDFISWLISDKFIIQGVRVISNIKSDNEFSLDQMGVYKFNRTTKLIPSIINAVKNNKILRLDNYPIVVDKAIYKSKVKKRKNYDRIILISGDKDNLSIISIIGVFTKDALKSNPMEISLIKNKIKKIIEHFNFVNGSHDHKWLIDIIESFPKIEIFNFDEKTLIEIMKTIFSIQGKNQIRLYYKTFPPQKNLYIFLAIPYEKYSSELVNDLKESFEKFLTAKTLDISVRHDEHGYNFIHFNLYTKELITKVDENKLKSLISELIKGWEEEFYNILSEELPGYEADRVYDTYVNLFPENYKVKCSPYEAVFDINNLKKLSSNNVYSSLYIENNKLIIKIYKKQRMLLTDIMPIVDNIGLKVNEEDIFEIKSEENNSSYIHSIYLDCINDAKQFYENFKQSVPELVENVILDNVENDRLNKLVIASQLNYREIDLLRAIRNYLEQINSNFKRNTIDDALLNNSEISKLFIEYFLEKFEPSIQKRSIEKIVDETTTKIESVKSVVEDRILRCFMDILKNMIRTNFFIKPTKNYISFKISSKTLNILPDPKPLYEIYVHSSNMEGIHLRGGKVARGGLRFSDRHDDFRTEILGLMKTQMVKNTVIVPVGSKGGFIVKKRFDDSNLDKIHVIEQYKTLIRGLLDITDNYVGKKVVHPQNVVIYDEKDPYLVVAADKGTATFSDIANAVSIEYGFWLGDAFASGGSAGYDHKKVGITAKGAWESVKRHFREMGKDIQREPFTVIGIGDMSGDVFGNGMLLSKQIKLIAAFNHMHIFIDPDPDPSTSFNERLRLFKLPKSAWSDYNKNLISKGGGIFERSAKKIELSPEMKAMFKTDKNFATGEELIKMILKCNAELLWNGGIGTYVKDSSETNAEVGDKLNDNVRIDAEELQVKVVGEGGNLGFTQKGRIKFALLGGKINTDAVDNSAGVDMSDHEVNLKILLSHLMKTKEIKDLKERNKIISALTDEVTKLVLRDNFEQSRILSIEAINAENNILPYKEAANYLKDIGLLNFEIEKIEFIKENRGITRPELAVLMAYTKLFLFDKILEDVDINEPILKKLYESYYPKTLLEKYGHSIYEHKLIKEILATVMVNKFVNQFGFVNYLNLHNLYGKDFYRIMLRYFQAEELFNLSELRNKLDQLDEKKSTSTVYTAFIEIEKTLAVATEWMLNDTNFEMLQNNKELFIKILQKIGDIPGGDFKKIFKAFEQDLISKELPSNLAYEVARIKFSKPAFDLFEVVVKESLDIELLIKNYYQMSEVLNFKLLTNRIKDLKPNDHWDNVNKDNLLKKIKILQKKFAHKVTFDPEWYKNIVKKEKLFFSNYFSFVKSLEEGDSYSLIPYNVILESLDKIVQI</sequence>
<dbReference type="PIRSF" id="PIRSF036761">
    <property type="entry name" value="GDH_Mll4104"/>
    <property type="match status" value="1"/>
</dbReference>
<dbReference type="PANTHER" id="PTHR43403:SF1">
    <property type="entry name" value="NAD-SPECIFIC GLUTAMATE DEHYDROGENASE"/>
    <property type="match status" value="1"/>
</dbReference>
<evidence type="ECO:0000259" key="3">
    <source>
        <dbReference type="Pfam" id="PF21074"/>
    </source>
</evidence>
<organism evidence="6 7">
    <name type="scientific">Calditerrivibrio nitroreducens</name>
    <dbReference type="NCBI Taxonomy" id="477976"/>
    <lineage>
        <taxon>Bacteria</taxon>
        <taxon>Pseudomonadati</taxon>
        <taxon>Deferribacterota</taxon>
        <taxon>Deferribacteres</taxon>
        <taxon>Deferribacterales</taxon>
        <taxon>Calditerrivibrionaceae</taxon>
    </lineage>
</organism>
<proteinExistence type="predicted"/>
<dbReference type="Proteomes" id="UP000242881">
    <property type="component" value="Unassembled WGS sequence"/>
</dbReference>
<dbReference type="Pfam" id="PF21077">
    <property type="entry name" value="GDH_ACT3"/>
    <property type="match status" value="1"/>
</dbReference>
<dbReference type="Pfam" id="PF21073">
    <property type="entry name" value="GDH_HM1"/>
    <property type="match status" value="1"/>
</dbReference>